<name>A0A9W8MTJ7_9AGAR</name>
<dbReference type="OrthoDB" id="3250441at2759"/>
<dbReference type="Gene3D" id="1.10.510.10">
    <property type="entry name" value="Transferase(Phosphotransferase) domain 1"/>
    <property type="match status" value="1"/>
</dbReference>
<dbReference type="InterPro" id="IPR011009">
    <property type="entry name" value="Kinase-like_dom_sf"/>
</dbReference>
<evidence type="ECO:0000313" key="2">
    <source>
        <dbReference type="Proteomes" id="UP001148786"/>
    </source>
</evidence>
<comment type="caution">
    <text evidence="1">The sequence shown here is derived from an EMBL/GenBank/DDBJ whole genome shotgun (WGS) entry which is preliminary data.</text>
</comment>
<evidence type="ECO:0000313" key="1">
    <source>
        <dbReference type="EMBL" id="KAJ3502173.1"/>
    </source>
</evidence>
<sequence length="436" mass="48410">MHRGNIQRSSLYPHRPPIIIFHPVFQAFLSRLAKPFKSTDYSRDDFRVADALLHKAAQYYPSKADRRFALGHLFTHFLGSGVLGGAMLDRGGHTLESDGSLPVICGLYDVVELGRWVMCKILTVMSNGVGLGDCDPMEKCEKIYALLELLRQVSCMPAFLIAISGPSISISGATYLDGVVSGRLLRCFPMVPPTASRKVQAGYPSSRDQHVGQLVHILRVLRQCLDELDVYYSQLKQPLDSPLLPAPHFQTFTPPNSGPVQLRYLERIDPRALFLAEASGGSLKQQPTTCIVKFTTQYGKAAHELMLSLDVAAPLLHCSWEPSVGMWVVITEFLEEPEGATPSAEGLERLRKALVMLHEKGLVFGDLRAPNVMLDKDGHPRLIDFDWSGVDGEAQYPGSLNVDAGFPEGVKRCDFITAEHDRIMLKKYEESFEKAE</sequence>
<keyword evidence="2" id="KW-1185">Reference proteome</keyword>
<proteinExistence type="predicted"/>
<organism evidence="1 2">
    <name type="scientific">Agrocybe chaxingu</name>
    <dbReference type="NCBI Taxonomy" id="84603"/>
    <lineage>
        <taxon>Eukaryota</taxon>
        <taxon>Fungi</taxon>
        <taxon>Dikarya</taxon>
        <taxon>Basidiomycota</taxon>
        <taxon>Agaricomycotina</taxon>
        <taxon>Agaricomycetes</taxon>
        <taxon>Agaricomycetidae</taxon>
        <taxon>Agaricales</taxon>
        <taxon>Agaricineae</taxon>
        <taxon>Strophariaceae</taxon>
        <taxon>Agrocybe</taxon>
    </lineage>
</organism>
<dbReference type="Proteomes" id="UP001148786">
    <property type="component" value="Unassembled WGS sequence"/>
</dbReference>
<reference evidence="1" key="1">
    <citation type="submission" date="2022-07" db="EMBL/GenBank/DDBJ databases">
        <title>Genome Sequence of Agrocybe chaxingu.</title>
        <authorList>
            <person name="Buettner E."/>
        </authorList>
    </citation>
    <scope>NUCLEOTIDE SEQUENCE</scope>
    <source>
        <strain evidence="1">MP-N11</strain>
    </source>
</reference>
<protein>
    <submittedName>
        <fullName evidence="1">Uncharacterized protein</fullName>
    </submittedName>
</protein>
<dbReference type="SUPFAM" id="SSF56112">
    <property type="entry name" value="Protein kinase-like (PK-like)"/>
    <property type="match status" value="1"/>
</dbReference>
<dbReference type="EMBL" id="JANKHO010001319">
    <property type="protein sequence ID" value="KAJ3502173.1"/>
    <property type="molecule type" value="Genomic_DNA"/>
</dbReference>
<dbReference type="AlphaFoldDB" id="A0A9W8MTJ7"/>
<accession>A0A9W8MTJ7</accession>
<gene>
    <name evidence="1" type="ORF">NLJ89_g9008</name>
</gene>